<keyword evidence="3 5" id="KW-0067">ATP-binding</keyword>
<reference evidence="7 8" key="1">
    <citation type="submission" date="2018-04" db="EMBL/GenBank/DDBJ databases">
        <title>Adhaeribacter sp. HMF7616 genome sequencing and assembly.</title>
        <authorList>
            <person name="Kang H."/>
            <person name="Kang J."/>
            <person name="Cha I."/>
            <person name="Kim H."/>
            <person name="Joh K."/>
        </authorList>
    </citation>
    <scope>NUCLEOTIDE SEQUENCE [LARGE SCALE GENOMIC DNA]</scope>
    <source>
        <strain evidence="7 8">HMF7616</strain>
    </source>
</reference>
<evidence type="ECO:0000313" key="7">
    <source>
        <dbReference type="EMBL" id="RDC62278.1"/>
    </source>
</evidence>
<dbReference type="GO" id="GO:0005524">
    <property type="term" value="F:ATP binding"/>
    <property type="evidence" value="ECO:0007669"/>
    <property type="project" value="UniProtKB-UniRule"/>
</dbReference>
<keyword evidence="8" id="KW-1185">Reference proteome</keyword>
<comment type="catalytic activity">
    <reaction evidence="5">
        <text>3'-dephospho-CoA + ATP = ADP + CoA + H(+)</text>
        <dbReference type="Rhea" id="RHEA:18245"/>
        <dbReference type="ChEBI" id="CHEBI:15378"/>
        <dbReference type="ChEBI" id="CHEBI:30616"/>
        <dbReference type="ChEBI" id="CHEBI:57287"/>
        <dbReference type="ChEBI" id="CHEBI:57328"/>
        <dbReference type="ChEBI" id="CHEBI:456216"/>
        <dbReference type="EC" id="2.7.1.24"/>
    </reaction>
</comment>
<dbReference type="OrthoDB" id="9812943at2"/>
<keyword evidence="5 7" id="KW-0808">Transferase</keyword>
<dbReference type="NCBIfam" id="TIGR00152">
    <property type="entry name" value="dephospho-CoA kinase"/>
    <property type="match status" value="1"/>
</dbReference>
<gene>
    <name evidence="5 7" type="primary">coaE</name>
    <name evidence="7" type="ORF">AHMF7616_00870</name>
</gene>
<keyword evidence="5" id="KW-0963">Cytoplasm</keyword>
<evidence type="ECO:0000256" key="2">
    <source>
        <dbReference type="ARBA" id="ARBA00022741"/>
    </source>
</evidence>
<keyword evidence="2 5" id="KW-0547">Nucleotide-binding</keyword>
<dbReference type="AlphaFoldDB" id="A0A369QJ12"/>
<dbReference type="PANTHER" id="PTHR10695">
    <property type="entry name" value="DEPHOSPHO-COA KINASE-RELATED"/>
    <property type="match status" value="1"/>
</dbReference>
<evidence type="ECO:0000256" key="5">
    <source>
        <dbReference type="HAMAP-Rule" id="MF_00376"/>
    </source>
</evidence>
<dbReference type="CDD" id="cd02022">
    <property type="entry name" value="DPCK"/>
    <property type="match status" value="1"/>
</dbReference>
<evidence type="ECO:0000256" key="3">
    <source>
        <dbReference type="ARBA" id="ARBA00022840"/>
    </source>
</evidence>
<comment type="pathway">
    <text evidence="5">Cofactor biosynthesis; coenzyme A biosynthesis; CoA from (R)-pantothenate: step 5/5.</text>
</comment>
<evidence type="ECO:0000313" key="8">
    <source>
        <dbReference type="Proteomes" id="UP000253919"/>
    </source>
</evidence>
<protein>
    <recommendedName>
        <fullName evidence="5 6">Dephospho-CoA kinase</fullName>
        <ecNumber evidence="5 6">2.7.1.24</ecNumber>
    </recommendedName>
    <alternativeName>
        <fullName evidence="5">Dephosphocoenzyme A kinase</fullName>
    </alternativeName>
</protein>
<dbReference type="PANTHER" id="PTHR10695:SF46">
    <property type="entry name" value="BIFUNCTIONAL COENZYME A SYNTHASE-RELATED"/>
    <property type="match status" value="1"/>
</dbReference>
<dbReference type="RefSeq" id="WP_115371742.1">
    <property type="nucleotide sequence ID" value="NZ_QASA01000001.1"/>
</dbReference>
<dbReference type="HAMAP" id="MF_00376">
    <property type="entry name" value="Dephospho_CoA_kinase"/>
    <property type="match status" value="1"/>
</dbReference>
<comment type="similarity">
    <text evidence="1 5">Belongs to the CoaE family.</text>
</comment>
<name>A0A369QJ12_9BACT</name>
<organism evidence="7 8">
    <name type="scientific">Adhaeribacter pallidiroseus</name>
    <dbReference type="NCBI Taxonomy" id="2072847"/>
    <lineage>
        <taxon>Bacteria</taxon>
        <taxon>Pseudomonadati</taxon>
        <taxon>Bacteroidota</taxon>
        <taxon>Cytophagia</taxon>
        <taxon>Cytophagales</taxon>
        <taxon>Hymenobacteraceae</taxon>
        <taxon>Adhaeribacter</taxon>
    </lineage>
</organism>
<evidence type="ECO:0000256" key="6">
    <source>
        <dbReference type="NCBIfam" id="TIGR00152"/>
    </source>
</evidence>
<dbReference type="Proteomes" id="UP000253919">
    <property type="component" value="Unassembled WGS sequence"/>
</dbReference>
<accession>A0A369QJ12</accession>
<evidence type="ECO:0000256" key="4">
    <source>
        <dbReference type="ARBA" id="ARBA00022993"/>
    </source>
</evidence>
<keyword evidence="4 5" id="KW-0173">Coenzyme A biosynthesis</keyword>
<dbReference type="EMBL" id="QASA01000001">
    <property type="protein sequence ID" value="RDC62278.1"/>
    <property type="molecule type" value="Genomic_DNA"/>
</dbReference>
<dbReference type="Gene3D" id="3.40.50.300">
    <property type="entry name" value="P-loop containing nucleotide triphosphate hydrolases"/>
    <property type="match status" value="1"/>
</dbReference>
<comment type="function">
    <text evidence="5">Catalyzes the phosphorylation of the 3'-hydroxyl group of dephosphocoenzyme A to form coenzyme A.</text>
</comment>
<dbReference type="UniPathway" id="UPA00241">
    <property type="reaction ID" value="UER00356"/>
</dbReference>
<comment type="subcellular location">
    <subcellularLocation>
        <location evidence="5">Cytoplasm</location>
    </subcellularLocation>
</comment>
<dbReference type="PROSITE" id="PS51219">
    <property type="entry name" value="DPCK"/>
    <property type="match status" value="1"/>
</dbReference>
<dbReference type="GO" id="GO:0015937">
    <property type="term" value="P:coenzyme A biosynthetic process"/>
    <property type="evidence" value="ECO:0007669"/>
    <property type="project" value="UniProtKB-UniRule"/>
</dbReference>
<dbReference type="GO" id="GO:0005737">
    <property type="term" value="C:cytoplasm"/>
    <property type="evidence" value="ECO:0007669"/>
    <property type="project" value="UniProtKB-SubCell"/>
</dbReference>
<dbReference type="InterPro" id="IPR001977">
    <property type="entry name" value="Depp_CoAkinase"/>
</dbReference>
<comment type="caution">
    <text evidence="7">The sequence shown here is derived from an EMBL/GenBank/DDBJ whole genome shotgun (WGS) entry which is preliminary data.</text>
</comment>
<dbReference type="GO" id="GO:0004140">
    <property type="term" value="F:dephospho-CoA kinase activity"/>
    <property type="evidence" value="ECO:0007669"/>
    <property type="project" value="UniProtKB-UniRule"/>
</dbReference>
<sequence>MLKLGITGGIGSGKSLICRVFALLGIPVYDSDGRAKWVMQYLPELQQELRTAFGPNAFDANTGLLNRAYLAQLVFQNPERLAVLNGLVHPRVKQDFTDWAAAQTNAPYLIKEAALMYETEAHKQVDKMVLVTAPEPLRITRTLRRDSHRTALDVQAIMQKQLTDEEKIKRVDFVIRNDEQQLIIPQVLAIHHQLVTEVIERPTKI</sequence>
<dbReference type="SUPFAM" id="SSF52540">
    <property type="entry name" value="P-loop containing nucleoside triphosphate hydrolases"/>
    <property type="match status" value="1"/>
</dbReference>
<feature type="binding site" evidence="5">
    <location>
        <begin position="11"/>
        <end position="16"/>
    </location>
    <ligand>
        <name>ATP</name>
        <dbReference type="ChEBI" id="CHEBI:30616"/>
    </ligand>
</feature>
<keyword evidence="5 7" id="KW-0418">Kinase</keyword>
<evidence type="ECO:0000256" key="1">
    <source>
        <dbReference type="ARBA" id="ARBA00009018"/>
    </source>
</evidence>
<dbReference type="EC" id="2.7.1.24" evidence="5 6"/>
<dbReference type="InterPro" id="IPR027417">
    <property type="entry name" value="P-loop_NTPase"/>
</dbReference>
<dbReference type="Pfam" id="PF01121">
    <property type="entry name" value="CoaE"/>
    <property type="match status" value="1"/>
</dbReference>
<proteinExistence type="inferred from homology"/>